<accession>A0A4R6S352</accession>
<proteinExistence type="predicted"/>
<dbReference type="OrthoDB" id="9793039at2"/>
<dbReference type="RefSeq" id="WP_133853060.1">
    <property type="nucleotide sequence ID" value="NZ_SNXZ01000006.1"/>
</dbReference>
<keyword evidence="2" id="KW-0456">Lyase</keyword>
<dbReference type="InterPro" id="IPR037523">
    <property type="entry name" value="VOC_core"/>
</dbReference>
<gene>
    <name evidence="2" type="ORF">EV186_106493</name>
</gene>
<protein>
    <submittedName>
        <fullName evidence="2">Catechol 2,3-dioxygenase-like lactoylglutathione lyase family enzyme</fullName>
    </submittedName>
</protein>
<comment type="caution">
    <text evidence="2">The sequence shown here is derived from an EMBL/GenBank/DDBJ whole genome shotgun (WGS) entry which is preliminary data.</text>
</comment>
<dbReference type="SUPFAM" id="SSF54593">
    <property type="entry name" value="Glyoxalase/Bleomycin resistance protein/Dihydroxybiphenyl dioxygenase"/>
    <property type="match status" value="1"/>
</dbReference>
<dbReference type="GO" id="GO:0051213">
    <property type="term" value="F:dioxygenase activity"/>
    <property type="evidence" value="ECO:0007669"/>
    <property type="project" value="UniProtKB-KW"/>
</dbReference>
<evidence type="ECO:0000259" key="1">
    <source>
        <dbReference type="PROSITE" id="PS51819"/>
    </source>
</evidence>
<keyword evidence="2" id="KW-0560">Oxidoreductase</keyword>
<dbReference type="Pfam" id="PF00903">
    <property type="entry name" value="Glyoxalase"/>
    <property type="match status" value="1"/>
</dbReference>
<dbReference type="GO" id="GO:0016829">
    <property type="term" value="F:lyase activity"/>
    <property type="evidence" value="ECO:0007669"/>
    <property type="project" value="UniProtKB-KW"/>
</dbReference>
<feature type="domain" description="VOC" evidence="1">
    <location>
        <begin position="1"/>
        <end position="123"/>
    </location>
</feature>
<reference evidence="2 3" key="1">
    <citation type="submission" date="2019-03" db="EMBL/GenBank/DDBJ databases">
        <title>Genomic Encyclopedia of Type Strains, Phase IV (KMG-IV): sequencing the most valuable type-strain genomes for metagenomic binning, comparative biology and taxonomic classification.</title>
        <authorList>
            <person name="Goeker M."/>
        </authorList>
    </citation>
    <scope>NUCLEOTIDE SEQUENCE [LARGE SCALE GENOMIC DNA]</scope>
    <source>
        <strain evidence="2 3">DSM 45361</strain>
    </source>
</reference>
<name>A0A4R6S352_LABRH</name>
<keyword evidence="3" id="KW-1185">Reference proteome</keyword>
<dbReference type="Proteomes" id="UP000295444">
    <property type="component" value="Unassembled WGS sequence"/>
</dbReference>
<dbReference type="InterPro" id="IPR004360">
    <property type="entry name" value="Glyas_Fos-R_dOase_dom"/>
</dbReference>
<dbReference type="AlphaFoldDB" id="A0A4R6S352"/>
<keyword evidence="2" id="KW-0223">Dioxygenase</keyword>
<dbReference type="PROSITE" id="PS51819">
    <property type="entry name" value="VOC"/>
    <property type="match status" value="1"/>
</dbReference>
<evidence type="ECO:0000313" key="2">
    <source>
        <dbReference type="EMBL" id="TDP94099.1"/>
    </source>
</evidence>
<evidence type="ECO:0000313" key="3">
    <source>
        <dbReference type="Proteomes" id="UP000295444"/>
    </source>
</evidence>
<dbReference type="EMBL" id="SNXZ01000006">
    <property type="protein sequence ID" value="TDP94099.1"/>
    <property type="molecule type" value="Genomic_DNA"/>
</dbReference>
<organism evidence="2 3">
    <name type="scientific">Labedaea rhizosphaerae</name>
    <dbReference type="NCBI Taxonomy" id="598644"/>
    <lineage>
        <taxon>Bacteria</taxon>
        <taxon>Bacillati</taxon>
        <taxon>Actinomycetota</taxon>
        <taxon>Actinomycetes</taxon>
        <taxon>Pseudonocardiales</taxon>
        <taxon>Pseudonocardiaceae</taxon>
        <taxon>Labedaea</taxon>
    </lineage>
</organism>
<dbReference type="Gene3D" id="3.10.180.10">
    <property type="entry name" value="2,3-Dihydroxybiphenyl 1,2-Dioxygenase, domain 1"/>
    <property type="match status" value="1"/>
</dbReference>
<dbReference type="InterPro" id="IPR029068">
    <property type="entry name" value="Glyas_Bleomycin-R_OHBP_Dase"/>
</dbReference>
<sequence length="123" mass="12936">MIAQPLLAVPDVEASSRWYQQVLGAVSGHGGAEYEVLLVAGSPVLQLHQCATGHHHGVLAEPGVPLGNGVAVWFHTDALDAAVARSRAAGARVQTDLHVNPNAGHRELWLRDPDGYLVVLSGP</sequence>